<comment type="similarity">
    <text evidence="2 9">Belongs to the ABC-2 integral membrane protein family.</text>
</comment>
<dbReference type="InterPro" id="IPR047817">
    <property type="entry name" value="ABC2_TM_bact-type"/>
</dbReference>
<evidence type="ECO:0000256" key="2">
    <source>
        <dbReference type="ARBA" id="ARBA00007783"/>
    </source>
</evidence>
<dbReference type="GO" id="GO:0005886">
    <property type="term" value="C:plasma membrane"/>
    <property type="evidence" value="ECO:0007669"/>
    <property type="project" value="UniProtKB-SubCell"/>
</dbReference>
<evidence type="ECO:0000256" key="7">
    <source>
        <dbReference type="ARBA" id="ARBA00022989"/>
    </source>
</evidence>
<dbReference type="OrthoDB" id="4186295at2"/>
<organism evidence="11 12">
    <name type="scientific">Ilumatobacter fluminis</name>
    <dbReference type="NCBI Taxonomy" id="467091"/>
    <lineage>
        <taxon>Bacteria</taxon>
        <taxon>Bacillati</taxon>
        <taxon>Actinomycetota</taxon>
        <taxon>Acidimicrobiia</taxon>
        <taxon>Acidimicrobiales</taxon>
        <taxon>Ilumatobacteraceae</taxon>
        <taxon>Ilumatobacter</taxon>
    </lineage>
</organism>
<evidence type="ECO:0000313" key="12">
    <source>
        <dbReference type="Proteomes" id="UP000294558"/>
    </source>
</evidence>
<evidence type="ECO:0000256" key="1">
    <source>
        <dbReference type="ARBA" id="ARBA00004429"/>
    </source>
</evidence>
<dbReference type="PROSITE" id="PS51012">
    <property type="entry name" value="ABC_TM2"/>
    <property type="match status" value="1"/>
</dbReference>
<sequence>MQGAVSDQGLPELHDAHASARLPVYLREIVQRRSYMWHVATNELRHRQITSVLGNVWHLLNPALSIGVYYLIFGVILKSDRGVDNFILFLTVGLFVFQFTQKGTMSGAKSIVTNKGVIKAVRFPRAMLPMSTTLTESLAFVPNFVVIVFVAVVTNEPPSIRWLAVVPLFAVQVFFTLGAAMIAARLANHFVDTIQLLPFFFRLLLYASGVLFSVDAYVASDSAYRYLFTANPMYSFITLQRWAIMGGTFRSDQLVYAILWALAIVFVGFVWFRRGEERYGRD</sequence>
<comment type="subcellular location">
    <subcellularLocation>
        <location evidence="1">Cell inner membrane</location>
        <topology evidence="1">Multi-pass membrane protein</topology>
    </subcellularLocation>
    <subcellularLocation>
        <location evidence="9">Cell membrane</location>
        <topology evidence="9">Multi-pass membrane protein</topology>
    </subcellularLocation>
</comment>
<feature type="transmembrane region" description="Helical" evidence="9">
    <location>
        <begin position="199"/>
        <end position="219"/>
    </location>
</feature>
<keyword evidence="4 9" id="KW-1003">Cell membrane</keyword>
<dbReference type="PANTHER" id="PTHR30413:SF8">
    <property type="entry name" value="TRANSPORT PERMEASE PROTEIN"/>
    <property type="match status" value="1"/>
</dbReference>
<keyword evidence="12" id="KW-1185">Reference proteome</keyword>
<dbReference type="EMBL" id="SOAU01000001">
    <property type="protein sequence ID" value="TDT17313.1"/>
    <property type="molecule type" value="Genomic_DNA"/>
</dbReference>
<evidence type="ECO:0000259" key="10">
    <source>
        <dbReference type="PROSITE" id="PS51012"/>
    </source>
</evidence>
<evidence type="ECO:0000256" key="9">
    <source>
        <dbReference type="RuleBase" id="RU361157"/>
    </source>
</evidence>
<dbReference type="InterPro" id="IPR013525">
    <property type="entry name" value="ABC2_TM"/>
</dbReference>
<feature type="transmembrane region" description="Helical" evidence="9">
    <location>
        <begin position="254"/>
        <end position="272"/>
    </location>
</feature>
<keyword evidence="6 9" id="KW-0812">Transmembrane</keyword>
<comment type="caution">
    <text evidence="11">The sequence shown here is derived from an EMBL/GenBank/DDBJ whole genome shotgun (WGS) entry which is preliminary data.</text>
</comment>
<evidence type="ECO:0000256" key="8">
    <source>
        <dbReference type="ARBA" id="ARBA00023136"/>
    </source>
</evidence>
<dbReference type="Proteomes" id="UP000294558">
    <property type="component" value="Unassembled WGS sequence"/>
</dbReference>
<keyword evidence="5" id="KW-0997">Cell inner membrane</keyword>
<feature type="domain" description="ABC transmembrane type-2" evidence="10">
    <location>
        <begin position="53"/>
        <end position="275"/>
    </location>
</feature>
<reference evidence="11 12" key="1">
    <citation type="submission" date="2019-03" db="EMBL/GenBank/DDBJ databases">
        <title>Sequencing the genomes of 1000 actinobacteria strains.</title>
        <authorList>
            <person name="Klenk H.-P."/>
        </authorList>
    </citation>
    <scope>NUCLEOTIDE SEQUENCE [LARGE SCALE GENOMIC DNA]</scope>
    <source>
        <strain evidence="11 12">DSM 18936</strain>
    </source>
</reference>
<evidence type="ECO:0000256" key="5">
    <source>
        <dbReference type="ARBA" id="ARBA00022519"/>
    </source>
</evidence>
<keyword evidence="3 9" id="KW-0813">Transport</keyword>
<feature type="transmembrane region" description="Helical" evidence="9">
    <location>
        <begin position="56"/>
        <end position="77"/>
    </location>
</feature>
<dbReference type="Pfam" id="PF01061">
    <property type="entry name" value="ABC2_membrane"/>
    <property type="match status" value="1"/>
</dbReference>
<evidence type="ECO:0000256" key="3">
    <source>
        <dbReference type="ARBA" id="ARBA00022448"/>
    </source>
</evidence>
<dbReference type="GO" id="GO:0140359">
    <property type="term" value="F:ABC-type transporter activity"/>
    <property type="evidence" value="ECO:0007669"/>
    <property type="project" value="InterPro"/>
</dbReference>
<keyword evidence="8 9" id="KW-0472">Membrane</keyword>
<evidence type="ECO:0000313" key="11">
    <source>
        <dbReference type="EMBL" id="TDT17313.1"/>
    </source>
</evidence>
<dbReference type="AlphaFoldDB" id="A0A4R7I3Y6"/>
<dbReference type="GO" id="GO:0015920">
    <property type="term" value="P:lipopolysaccharide transport"/>
    <property type="evidence" value="ECO:0007669"/>
    <property type="project" value="TreeGrafter"/>
</dbReference>
<proteinExistence type="inferred from homology"/>
<accession>A0A4R7I3Y6</accession>
<keyword evidence="7 9" id="KW-1133">Transmembrane helix</keyword>
<feature type="transmembrane region" description="Helical" evidence="9">
    <location>
        <begin position="134"/>
        <end position="154"/>
    </location>
</feature>
<evidence type="ECO:0000256" key="6">
    <source>
        <dbReference type="ARBA" id="ARBA00022692"/>
    </source>
</evidence>
<name>A0A4R7I3Y6_9ACTN</name>
<evidence type="ECO:0000256" key="4">
    <source>
        <dbReference type="ARBA" id="ARBA00022475"/>
    </source>
</evidence>
<feature type="transmembrane region" description="Helical" evidence="9">
    <location>
        <begin position="83"/>
        <end position="100"/>
    </location>
</feature>
<feature type="transmembrane region" description="Helical" evidence="9">
    <location>
        <begin position="160"/>
        <end position="187"/>
    </location>
</feature>
<dbReference type="RefSeq" id="WP_133869610.1">
    <property type="nucleotide sequence ID" value="NZ_SOAU01000001.1"/>
</dbReference>
<gene>
    <name evidence="11" type="ORF">BDK89_2921</name>
</gene>
<dbReference type="PANTHER" id="PTHR30413">
    <property type="entry name" value="INNER MEMBRANE TRANSPORT PERMEASE"/>
    <property type="match status" value="1"/>
</dbReference>
<protein>
    <recommendedName>
        <fullName evidence="9">Transport permease protein</fullName>
    </recommendedName>
</protein>